<keyword evidence="1" id="KW-0472">Membrane</keyword>
<dbReference type="Proteomes" id="UP001552299">
    <property type="component" value="Unassembled WGS sequence"/>
</dbReference>
<dbReference type="AlphaFoldDB" id="A0ABD0UGM3"/>
<accession>A0ABD0UGM3</accession>
<evidence type="ECO:0000256" key="1">
    <source>
        <dbReference type="SAM" id="Phobius"/>
    </source>
</evidence>
<reference evidence="2 3" key="1">
    <citation type="journal article" date="2024" name="Plant Biotechnol. J.">
        <title>Dendrobium thyrsiflorum genome and its molecular insights into genes involved in important horticultural traits.</title>
        <authorList>
            <person name="Chen B."/>
            <person name="Wang J.Y."/>
            <person name="Zheng P.J."/>
            <person name="Li K.L."/>
            <person name="Liang Y.M."/>
            <person name="Chen X.F."/>
            <person name="Zhang C."/>
            <person name="Zhao X."/>
            <person name="He X."/>
            <person name="Zhang G.Q."/>
            <person name="Liu Z.J."/>
            <person name="Xu Q."/>
        </authorList>
    </citation>
    <scope>NUCLEOTIDE SEQUENCE [LARGE SCALE GENOMIC DNA]</scope>
    <source>
        <strain evidence="2">GZMU011</strain>
    </source>
</reference>
<dbReference type="EMBL" id="JANQDX010000014">
    <property type="protein sequence ID" value="KAL0911927.1"/>
    <property type="molecule type" value="Genomic_DNA"/>
</dbReference>
<keyword evidence="3" id="KW-1185">Reference proteome</keyword>
<keyword evidence="1" id="KW-0812">Transmembrane</keyword>
<feature type="transmembrane region" description="Helical" evidence="1">
    <location>
        <begin position="75"/>
        <end position="94"/>
    </location>
</feature>
<organism evidence="2 3">
    <name type="scientific">Dendrobium thyrsiflorum</name>
    <name type="common">Pinecone-like raceme dendrobium</name>
    <name type="synonym">Orchid</name>
    <dbReference type="NCBI Taxonomy" id="117978"/>
    <lineage>
        <taxon>Eukaryota</taxon>
        <taxon>Viridiplantae</taxon>
        <taxon>Streptophyta</taxon>
        <taxon>Embryophyta</taxon>
        <taxon>Tracheophyta</taxon>
        <taxon>Spermatophyta</taxon>
        <taxon>Magnoliopsida</taxon>
        <taxon>Liliopsida</taxon>
        <taxon>Asparagales</taxon>
        <taxon>Orchidaceae</taxon>
        <taxon>Epidendroideae</taxon>
        <taxon>Malaxideae</taxon>
        <taxon>Dendrobiinae</taxon>
        <taxon>Dendrobium</taxon>
    </lineage>
</organism>
<feature type="transmembrane region" description="Helical" evidence="1">
    <location>
        <begin position="38"/>
        <end position="63"/>
    </location>
</feature>
<proteinExistence type="predicted"/>
<protein>
    <submittedName>
        <fullName evidence="2">Uncharacterized protein</fullName>
    </submittedName>
</protein>
<dbReference type="PANTHER" id="PTHR11206">
    <property type="entry name" value="MULTIDRUG RESISTANCE PROTEIN"/>
    <property type="match status" value="1"/>
</dbReference>
<sequence>MEEGGEEMNVGLLLRKGEEEEEKVCKLRKRVWIESKKLWRVVGPAIFSRVATYSMIVITQAFAGHLGDLELASMSIANNVIVGFSFGLLVRHFFFFKYSE</sequence>
<keyword evidence="1" id="KW-1133">Transmembrane helix</keyword>
<gene>
    <name evidence="2" type="ORF">M5K25_017865</name>
</gene>
<comment type="caution">
    <text evidence="2">The sequence shown here is derived from an EMBL/GenBank/DDBJ whole genome shotgun (WGS) entry which is preliminary data.</text>
</comment>
<evidence type="ECO:0000313" key="3">
    <source>
        <dbReference type="Proteomes" id="UP001552299"/>
    </source>
</evidence>
<evidence type="ECO:0000313" key="2">
    <source>
        <dbReference type="EMBL" id="KAL0911927.1"/>
    </source>
</evidence>
<name>A0ABD0UGM3_DENTH</name>